<keyword evidence="4 6" id="KW-1133">Transmembrane helix</keyword>
<dbReference type="GO" id="GO:0005886">
    <property type="term" value="C:plasma membrane"/>
    <property type="evidence" value="ECO:0007669"/>
    <property type="project" value="UniProtKB-SubCell"/>
</dbReference>
<feature type="transmembrane region" description="Helical" evidence="6">
    <location>
        <begin position="157"/>
        <end position="181"/>
    </location>
</feature>
<organism evidence="7 8">
    <name type="scientific">Hoylesella shahii DSM 15611 = JCM 12083</name>
    <dbReference type="NCBI Taxonomy" id="1122991"/>
    <lineage>
        <taxon>Bacteria</taxon>
        <taxon>Pseudomonadati</taxon>
        <taxon>Bacteroidota</taxon>
        <taxon>Bacteroidia</taxon>
        <taxon>Bacteroidales</taxon>
        <taxon>Prevotellaceae</taxon>
        <taxon>Hoylesella</taxon>
    </lineage>
</organism>
<evidence type="ECO:0000256" key="1">
    <source>
        <dbReference type="ARBA" id="ARBA00004651"/>
    </source>
</evidence>
<gene>
    <name evidence="7" type="ORF">EJ73_02036</name>
</gene>
<proteinExistence type="predicted"/>
<dbReference type="AlphaFoldDB" id="A0A318HR39"/>
<sequence length="346" mass="39120">MKKKYQNGFFIFGLVLLGIMLTQLDYAEVWRGLQHTGYWFFAVLALWMALYVLNTSAWYIIIKAGQKQDTTQNGYNNKPINFWWLYKVTVSGFALNYATPGGLMGGEPYRIMSIAPKVGTERASSSVILYAMTHIFSHFWFWLVSIVLFFITQPLTTGHLTIVLASTVFCLLGLWFFMVGYQKGLAFRAMRLLSHVPFVKRWALGFIERNKTQLDNIDQQISALHKQSRSTFVSAVFLELGCRIISALEIYFILLVIMPDVNYIQCILILAFTSLFANLLFFIPLQLGGREGGFLMSTSGLGIASSSGIFVALIVRIRELIFTGLGLLLIKFDSSTPSAETPNKRK</sequence>
<feature type="transmembrane region" description="Helical" evidence="6">
    <location>
        <begin position="232"/>
        <end position="256"/>
    </location>
</feature>
<dbReference type="EMBL" id="QJJX01000026">
    <property type="protein sequence ID" value="PXX20955.1"/>
    <property type="molecule type" value="Genomic_DNA"/>
</dbReference>
<keyword evidence="5 6" id="KW-0472">Membrane</keyword>
<feature type="transmembrane region" description="Helical" evidence="6">
    <location>
        <begin position="37"/>
        <end position="61"/>
    </location>
</feature>
<name>A0A318HR39_9BACT</name>
<keyword evidence="2" id="KW-1003">Cell membrane</keyword>
<feature type="transmembrane region" description="Helical" evidence="6">
    <location>
        <begin position="127"/>
        <end position="151"/>
    </location>
</feature>
<dbReference type="STRING" id="1122991.GCA_000613445_01270"/>
<evidence type="ECO:0000256" key="4">
    <source>
        <dbReference type="ARBA" id="ARBA00022989"/>
    </source>
</evidence>
<dbReference type="Proteomes" id="UP000248314">
    <property type="component" value="Unassembled WGS sequence"/>
</dbReference>
<dbReference type="PANTHER" id="PTHR39087">
    <property type="entry name" value="UPF0104 MEMBRANE PROTEIN MJ1595"/>
    <property type="match status" value="1"/>
</dbReference>
<comment type="subcellular location">
    <subcellularLocation>
        <location evidence="1">Cell membrane</location>
        <topology evidence="1">Multi-pass membrane protein</topology>
    </subcellularLocation>
</comment>
<dbReference type="InterPro" id="IPR022791">
    <property type="entry name" value="L-PG_synthase/AglD"/>
</dbReference>
<evidence type="ECO:0000256" key="6">
    <source>
        <dbReference type="SAM" id="Phobius"/>
    </source>
</evidence>
<keyword evidence="3 6" id="KW-0812">Transmembrane</keyword>
<dbReference type="Pfam" id="PF03706">
    <property type="entry name" value="LPG_synthase_TM"/>
    <property type="match status" value="1"/>
</dbReference>
<accession>A0A318HR39</accession>
<feature type="transmembrane region" description="Helical" evidence="6">
    <location>
        <begin position="294"/>
        <end position="315"/>
    </location>
</feature>
<evidence type="ECO:0000256" key="5">
    <source>
        <dbReference type="ARBA" id="ARBA00023136"/>
    </source>
</evidence>
<feature type="transmembrane region" description="Helical" evidence="6">
    <location>
        <begin position="262"/>
        <end position="282"/>
    </location>
</feature>
<dbReference type="PANTHER" id="PTHR39087:SF2">
    <property type="entry name" value="UPF0104 MEMBRANE PROTEIN MJ1595"/>
    <property type="match status" value="1"/>
</dbReference>
<dbReference type="RefSeq" id="WP_025816556.1">
    <property type="nucleotide sequence ID" value="NZ_BAIZ01000026.1"/>
</dbReference>
<comment type="caution">
    <text evidence="7">The sequence shown here is derived from an EMBL/GenBank/DDBJ whole genome shotgun (WGS) entry which is preliminary data.</text>
</comment>
<reference evidence="7 8" key="1">
    <citation type="submission" date="2018-05" db="EMBL/GenBank/DDBJ databases">
        <title>Genomic Encyclopedia of Type Strains, Phase I: the one thousand microbial genomes (KMG-I) project.</title>
        <authorList>
            <person name="Kyrpides N."/>
        </authorList>
    </citation>
    <scope>NUCLEOTIDE SEQUENCE [LARGE SCALE GENOMIC DNA]</scope>
    <source>
        <strain evidence="7 8">DSM 15611</strain>
    </source>
</reference>
<evidence type="ECO:0000256" key="2">
    <source>
        <dbReference type="ARBA" id="ARBA00022475"/>
    </source>
</evidence>
<evidence type="ECO:0000313" key="7">
    <source>
        <dbReference type="EMBL" id="PXX20955.1"/>
    </source>
</evidence>
<protein>
    <submittedName>
        <fullName evidence="7">Uncharacterized membrane protein YbhN (UPF0104 family)</fullName>
    </submittedName>
</protein>
<dbReference type="OrthoDB" id="9774820at2"/>
<evidence type="ECO:0000256" key="3">
    <source>
        <dbReference type="ARBA" id="ARBA00022692"/>
    </source>
</evidence>
<keyword evidence="8" id="KW-1185">Reference proteome</keyword>
<evidence type="ECO:0000313" key="8">
    <source>
        <dbReference type="Proteomes" id="UP000248314"/>
    </source>
</evidence>